<organism evidence="3 4">
    <name type="scientific">Erpetoichthys calabaricus</name>
    <name type="common">Rope fish</name>
    <name type="synonym">Calamoichthys calabaricus</name>
    <dbReference type="NCBI Taxonomy" id="27687"/>
    <lineage>
        <taxon>Eukaryota</taxon>
        <taxon>Metazoa</taxon>
        <taxon>Chordata</taxon>
        <taxon>Craniata</taxon>
        <taxon>Vertebrata</taxon>
        <taxon>Euteleostomi</taxon>
        <taxon>Actinopterygii</taxon>
        <taxon>Polypteriformes</taxon>
        <taxon>Polypteridae</taxon>
        <taxon>Erpetoichthys</taxon>
    </lineage>
</organism>
<dbReference type="PANTHER" id="PTHR23193:SF5">
    <property type="entry name" value="NUCLEAR ENVELOPE PORE MEMBRANE PROTEIN POM 121C-RELATED"/>
    <property type="match status" value="1"/>
</dbReference>
<feature type="transmembrane region" description="Helical" evidence="2">
    <location>
        <begin position="9"/>
        <end position="27"/>
    </location>
</feature>
<feature type="compositionally biased region" description="Polar residues" evidence="1">
    <location>
        <begin position="1073"/>
        <end position="1084"/>
    </location>
</feature>
<dbReference type="AlphaFoldDB" id="A0A8C4SP45"/>
<protein>
    <submittedName>
        <fullName evidence="3">POM121 transmembrane nucleoporin</fullName>
    </submittedName>
</protein>
<dbReference type="Pfam" id="PF15229">
    <property type="entry name" value="POM121"/>
    <property type="match status" value="2"/>
</dbReference>
<evidence type="ECO:0000256" key="1">
    <source>
        <dbReference type="SAM" id="MobiDB-lite"/>
    </source>
</evidence>
<dbReference type="PANTHER" id="PTHR23193">
    <property type="entry name" value="NUCLEAR PORE COMPLEX PROTEIN NUP"/>
    <property type="match status" value="1"/>
</dbReference>
<dbReference type="GO" id="GO:0008139">
    <property type="term" value="F:nuclear localization sequence binding"/>
    <property type="evidence" value="ECO:0007669"/>
    <property type="project" value="TreeGrafter"/>
</dbReference>
<feature type="transmembrane region" description="Helical" evidence="2">
    <location>
        <begin position="548"/>
        <end position="570"/>
    </location>
</feature>
<dbReference type="Ensembl" id="ENSECRT00000019834.1">
    <property type="protein sequence ID" value="ENSECRP00000019439.1"/>
    <property type="gene ID" value="ENSECRG00000012979.1"/>
</dbReference>
<dbReference type="InterPro" id="IPR026054">
    <property type="entry name" value="Nucleoporin"/>
</dbReference>
<evidence type="ECO:0000256" key="2">
    <source>
        <dbReference type="SAM" id="Phobius"/>
    </source>
</evidence>
<dbReference type="GO" id="GO:0017056">
    <property type="term" value="F:structural constituent of nuclear pore"/>
    <property type="evidence" value="ECO:0007669"/>
    <property type="project" value="TreeGrafter"/>
</dbReference>
<keyword evidence="2" id="KW-0472">Membrane</keyword>
<dbReference type="GO" id="GO:0005643">
    <property type="term" value="C:nuclear pore"/>
    <property type="evidence" value="ECO:0007669"/>
    <property type="project" value="TreeGrafter"/>
</dbReference>
<name>A0A8C4SP45_ERPCA</name>
<feature type="region of interest" description="Disordered" evidence="1">
    <location>
        <begin position="1073"/>
        <end position="1099"/>
    </location>
</feature>
<keyword evidence="2" id="KW-1133">Transmembrane helix</keyword>
<reference evidence="3" key="3">
    <citation type="submission" date="2025-09" db="UniProtKB">
        <authorList>
            <consortium name="Ensembl"/>
        </authorList>
    </citation>
    <scope>IDENTIFICATION</scope>
</reference>
<reference evidence="3" key="1">
    <citation type="submission" date="2021-06" db="EMBL/GenBank/DDBJ databases">
        <authorList>
            <consortium name="Wellcome Sanger Institute Data Sharing"/>
        </authorList>
    </citation>
    <scope>NUCLEOTIDE SEQUENCE [LARGE SCALE GENOMIC DNA]</scope>
</reference>
<dbReference type="GO" id="GO:0006405">
    <property type="term" value="P:RNA export from nucleus"/>
    <property type="evidence" value="ECO:0007669"/>
    <property type="project" value="TreeGrafter"/>
</dbReference>
<proteinExistence type="predicted"/>
<feature type="compositionally biased region" description="Low complexity" evidence="1">
    <location>
        <begin position="384"/>
        <end position="402"/>
    </location>
</feature>
<sequence length="1099" mass="115001">MSPREKRRIALFSLVGLLVAILCLALVFIPIVVYAVFISAVISFSLFYHLNGPQQQIRIGPPPRAGLTLPPAVKRWLPGKTANGFSSPGSRGFRGPLRGDIRESAGHIVNRSHKSEASAEDSSGSLLFSPNDFLMGSYLAKTENPSVAGGTRELREKLSRPNQYLQSPNRRLDHVGHCRFTVTPHRRYAIQQAGYSSVGVLPSVQWDGFHKKSVLLPRNSAMPHSPVTVKIARPDSGKFRSPLLLFLTLYLTVSDPCAKETVLNALKENNKRRRHDSSGSAHSAFEPLLANGSPSLLIPKPGSLKRGSNSLVLEDTVMKRSRTSTGNSQNCGVPGSARNPVLSSYSSLRGYSKVSGVISLPYLAPLEKLSLMFYYFLQTDKPSPQLNSTPPTTTPNSTSVSPGHSSEAVGKRKRKIPLVSCRRGEQIALPPPPELGYKITVSDLDFEKKAVLNMIKKVFEEAGNSQPISTVAPPSSSGLTLLPNSTATLTTPIVTSSPANPDNSTITSPLLQSLGNIPNTSVAAPGTTTSEFSVFCLTLFLSVFLCEFFFFFLNLFHIFVHLFYCIFYFFPFKAPTSNVDSGIAPASTPVNAALAANGDTVSSKKNNEVPKAKTTLDFGIPASQATSSQTSSSSTSAFGQLLKSPLQTTENSLALPGQLSNTQSTVPPVSTTSFSSAPAFSAFKPVFGAPTTKAAPPVSTPAPATTFKPIFGNGTAGITFGSPMTSIASSTSNSIFTTPSKLQTTSTTEVAAKPVFTFGNASGNSVVNNQNTQTTTTTNSTSPVFQFGASSVATTTSGMSFSSTPVFSLGKVPSLSTSVAATTSTTLVPTSQATFTFGSSSTDQNAATNAFGSFSSVTAAPRTTTATQATFGFGNSVSSTLNNPPFSATITSPFGGAVTSNAFGSSSASSTVQPAVTKSFTFLGTNTNPSFNFSSQATTTAPAFGANSQPLFGNTSASFSFGKSTTTATAAPIFGSNTQTSSSSTSSSVFGVTLTAPTGFSFGSQASAPTIQSSSQSGTGGFNFAAANTQFGAPTANQTGLTTGFAFGASSANESKPGFGGKCVECELRSATPSFSIGSGSKPSGRQRLQARRQHPRKK</sequence>
<dbReference type="GeneTree" id="ENSGT00940000153253"/>
<feature type="compositionally biased region" description="Basic residues" evidence="1">
    <location>
        <begin position="1089"/>
        <end position="1099"/>
    </location>
</feature>
<accession>A0A8C4SP45</accession>
<dbReference type="Proteomes" id="UP000694620">
    <property type="component" value="Chromosome 8"/>
</dbReference>
<reference evidence="3" key="2">
    <citation type="submission" date="2025-08" db="UniProtKB">
        <authorList>
            <consortium name="Ensembl"/>
        </authorList>
    </citation>
    <scope>IDENTIFICATION</scope>
</reference>
<feature type="region of interest" description="Disordered" evidence="1">
    <location>
        <begin position="384"/>
        <end position="414"/>
    </location>
</feature>
<evidence type="ECO:0000313" key="3">
    <source>
        <dbReference type="Ensembl" id="ENSECRP00000019439.1"/>
    </source>
</evidence>
<dbReference type="GO" id="GO:0006606">
    <property type="term" value="P:protein import into nucleus"/>
    <property type="evidence" value="ECO:0007669"/>
    <property type="project" value="TreeGrafter"/>
</dbReference>
<evidence type="ECO:0000313" key="4">
    <source>
        <dbReference type="Proteomes" id="UP000694620"/>
    </source>
</evidence>
<keyword evidence="4" id="KW-1185">Reference proteome</keyword>
<keyword evidence="2" id="KW-0812">Transmembrane</keyword>